<evidence type="ECO:0000313" key="3">
    <source>
        <dbReference type="Proteomes" id="UP000027604"/>
    </source>
</evidence>
<evidence type="ECO:0000313" key="2">
    <source>
        <dbReference type="EMBL" id="CDG84825.1"/>
    </source>
</evidence>
<proteinExistence type="predicted"/>
<protein>
    <submittedName>
        <fullName evidence="2">Uncharacterized protein</fullName>
    </submittedName>
</protein>
<dbReference type="PATRIC" id="fig|1349767.4.peg.789"/>
<organism evidence="2 3">
    <name type="scientific">Janthinobacterium agaricidamnosum NBRC 102515 = DSM 9628</name>
    <dbReference type="NCBI Taxonomy" id="1349767"/>
    <lineage>
        <taxon>Bacteria</taxon>
        <taxon>Pseudomonadati</taxon>
        <taxon>Pseudomonadota</taxon>
        <taxon>Betaproteobacteria</taxon>
        <taxon>Burkholderiales</taxon>
        <taxon>Oxalobacteraceae</taxon>
        <taxon>Janthinobacterium</taxon>
    </lineage>
</organism>
<sequence>MESCAKRWNQPGPTREDSRRKHIGSASPAVAGMLYHPSWQGLF</sequence>
<keyword evidence="3" id="KW-1185">Reference proteome</keyword>
<dbReference type="Proteomes" id="UP000027604">
    <property type="component" value="Chromosome I"/>
</dbReference>
<dbReference type="HOGENOM" id="CLU_3234704_0_0_4"/>
<dbReference type="STRING" id="1349767.GJA_4215"/>
<dbReference type="KEGG" id="jag:GJA_4215"/>
<name>W0VB17_9BURK</name>
<dbReference type="EMBL" id="HG322949">
    <property type="protein sequence ID" value="CDG84825.1"/>
    <property type="molecule type" value="Genomic_DNA"/>
</dbReference>
<evidence type="ECO:0000256" key="1">
    <source>
        <dbReference type="SAM" id="MobiDB-lite"/>
    </source>
</evidence>
<dbReference type="AlphaFoldDB" id="W0VB17"/>
<accession>W0VB17</accession>
<gene>
    <name evidence="2" type="ORF">GJA_4215</name>
</gene>
<feature type="region of interest" description="Disordered" evidence="1">
    <location>
        <begin position="1"/>
        <end position="27"/>
    </location>
</feature>
<reference evidence="2 3" key="1">
    <citation type="journal article" date="2015" name="Genome Announc.">
        <title>Genome Sequence of Mushroom Soft-Rot Pathogen Janthinobacterium agaricidamnosum.</title>
        <authorList>
            <person name="Graupner K."/>
            <person name="Lackner G."/>
            <person name="Hertweck C."/>
        </authorList>
    </citation>
    <scope>NUCLEOTIDE SEQUENCE [LARGE SCALE GENOMIC DNA]</scope>
    <source>
        <strain evidence="3">NBRC 102515 / DSM 9628</strain>
    </source>
</reference>